<keyword evidence="5" id="KW-1185">Reference proteome</keyword>
<name>A0AAD7YNF1_MYTSE</name>
<evidence type="ECO:0000256" key="2">
    <source>
        <dbReference type="SAM" id="SignalP"/>
    </source>
</evidence>
<organism evidence="4 5">
    <name type="scientific">Mythimna separata</name>
    <name type="common">Oriental armyworm</name>
    <name type="synonym">Pseudaletia separata</name>
    <dbReference type="NCBI Taxonomy" id="271217"/>
    <lineage>
        <taxon>Eukaryota</taxon>
        <taxon>Metazoa</taxon>
        <taxon>Ecdysozoa</taxon>
        <taxon>Arthropoda</taxon>
        <taxon>Hexapoda</taxon>
        <taxon>Insecta</taxon>
        <taxon>Pterygota</taxon>
        <taxon>Neoptera</taxon>
        <taxon>Endopterygota</taxon>
        <taxon>Lepidoptera</taxon>
        <taxon>Glossata</taxon>
        <taxon>Ditrysia</taxon>
        <taxon>Noctuoidea</taxon>
        <taxon>Noctuidae</taxon>
        <taxon>Noctuinae</taxon>
        <taxon>Hadenini</taxon>
        <taxon>Mythimna</taxon>
    </lineage>
</organism>
<dbReference type="Pfam" id="PF00014">
    <property type="entry name" value="Kunitz_BPTI"/>
    <property type="match status" value="1"/>
</dbReference>
<evidence type="ECO:0000313" key="4">
    <source>
        <dbReference type="EMBL" id="KAJ8722931.1"/>
    </source>
</evidence>
<keyword evidence="2" id="KW-0732">Signal</keyword>
<dbReference type="SUPFAM" id="SSF57362">
    <property type="entry name" value="BPTI-like"/>
    <property type="match status" value="2"/>
</dbReference>
<accession>A0AAD7YNF1</accession>
<proteinExistence type="predicted"/>
<dbReference type="Gene3D" id="4.10.410.10">
    <property type="entry name" value="Pancreatic trypsin inhibitor Kunitz domain"/>
    <property type="match status" value="1"/>
</dbReference>
<evidence type="ECO:0000256" key="1">
    <source>
        <dbReference type="SAM" id="MobiDB-lite"/>
    </source>
</evidence>
<dbReference type="EMBL" id="JARGEI010000012">
    <property type="protein sequence ID" value="KAJ8722931.1"/>
    <property type="molecule type" value="Genomic_DNA"/>
</dbReference>
<feature type="chain" id="PRO_5042019475" description="BPTI/Kunitz inhibitor domain-containing protein" evidence="2">
    <location>
        <begin position="24"/>
        <end position="246"/>
    </location>
</feature>
<dbReference type="Proteomes" id="UP001231518">
    <property type="component" value="Chromosome 15"/>
</dbReference>
<dbReference type="InterPro" id="IPR036880">
    <property type="entry name" value="Kunitz_BPTI_sf"/>
</dbReference>
<comment type="caution">
    <text evidence="4">The sequence shown here is derived from an EMBL/GenBank/DDBJ whole genome shotgun (WGS) entry which is preliminary data.</text>
</comment>
<dbReference type="AlphaFoldDB" id="A0AAD7YNF1"/>
<dbReference type="GO" id="GO:0004867">
    <property type="term" value="F:serine-type endopeptidase inhibitor activity"/>
    <property type="evidence" value="ECO:0007669"/>
    <property type="project" value="InterPro"/>
</dbReference>
<dbReference type="PROSITE" id="PS50279">
    <property type="entry name" value="BPTI_KUNITZ_2"/>
    <property type="match status" value="1"/>
</dbReference>
<protein>
    <recommendedName>
        <fullName evidence="3">BPTI/Kunitz inhibitor domain-containing protein</fullName>
    </recommendedName>
</protein>
<gene>
    <name evidence="4" type="ORF">PYW07_004111</name>
</gene>
<feature type="domain" description="BPTI/Kunitz inhibitor" evidence="3">
    <location>
        <begin position="91"/>
        <end position="139"/>
    </location>
</feature>
<evidence type="ECO:0000313" key="5">
    <source>
        <dbReference type="Proteomes" id="UP001231518"/>
    </source>
</evidence>
<feature type="region of interest" description="Disordered" evidence="1">
    <location>
        <begin position="210"/>
        <end position="246"/>
    </location>
</feature>
<evidence type="ECO:0000259" key="3">
    <source>
        <dbReference type="PROSITE" id="PS50279"/>
    </source>
</evidence>
<reference evidence="4" key="1">
    <citation type="submission" date="2023-03" db="EMBL/GenBank/DDBJ databases">
        <title>Chromosome-level genomes of two armyworms, Mythimna separata and Mythimna loreyi, provide insights into the biosynthesis and reception of sex pheromones.</title>
        <authorList>
            <person name="Zhao H."/>
        </authorList>
    </citation>
    <scope>NUCLEOTIDE SEQUENCE</scope>
    <source>
        <strain evidence="4">BeijingLab</strain>
        <tissue evidence="4">Pupa</tissue>
    </source>
</reference>
<dbReference type="InterPro" id="IPR002223">
    <property type="entry name" value="Kunitz_BPTI"/>
</dbReference>
<feature type="signal peptide" evidence="2">
    <location>
        <begin position="1"/>
        <end position="23"/>
    </location>
</feature>
<sequence length="246" mass="27535">MKYGCGLQCYLFLTWSLLSVVRTVPPEYCLSPLNRSDCNGPPKTVFSYYKPGSRCEIETWRGCPTLNKFQNEYLCSLSCIFRMKVPNENPCHTPINQGKCGEQTSLVYTHINGICELVAWSGCPSPNKFPDKHLCEKTCQVETVDEMLLKLDDNSLSDITHLLEHMIEEVMTTTEATTEAVTEMPEDVTEAEEINIIHSFTTVGPVVTEPAVEGDDEGTTATEALDAEPTARPTTITEYNEDEEFL</sequence>